<keyword evidence="3" id="KW-1185">Reference proteome</keyword>
<dbReference type="EMBL" id="AMRJ01000001">
    <property type="protein sequence ID" value="EKF75966.1"/>
    <property type="molecule type" value="Genomic_DNA"/>
</dbReference>
<evidence type="ECO:0000313" key="2">
    <source>
        <dbReference type="EMBL" id="EKF75966.1"/>
    </source>
</evidence>
<gene>
    <name evidence="2" type="ORF">A11A3_00690</name>
</gene>
<dbReference type="AlphaFoldDB" id="L0WG38"/>
<keyword evidence="1" id="KW-0472">Membrane</keyword>
<evidence type="ECO:0000256" key="1">
    <source>
        <dbReference type="SAM" id="Phobius"/>
    </source>
</evidence>
<dbReference type="OrthoDB" id="9782387at2"/>
<comment type="caution">
    <text evidence="2">The sequence shown here is derived from an EMBL/GenBank/DDBJ whole genome shotgun (WGS) entry which is preliminary data.</text>
</comment>
<name>L0WG38_9GAMM</name>
<evidence type="ECO:0000313" key="3">
    <source>
        <dbReference type="Proteomes" id="UP000010164"/>
    </source>
</evidence>
<accession>L0WG38</accession>
<organism evidence="2 3">
    <name type="scientific">Alcanivorax hongdengensis A-11-3</name>
    <dbReference type="NCBI Taxonomy" id="1177179"/>
    <lineage>
        <taxon>Bacteria</taxon>
        <taxon>Pseudomonadati</taxon>
        <taxon>Pseudomonadota</taxon>
        <taxon>Gammaproteobacteria</taxon>
        <taxon>Oceanospirillales</taxon>
        <taxon>Alcanivoracaceae</taxon>
        <taxon>Alcanivorax</taxon>
    </lineage>
</organism>
<protein>
    <submittedName>
        <fullName evidence="2">Uncharacterized protein</fullName>
    </submittedName>
</protein>
<proteinExistence type="predicted"/>
<sequence>MAELKDRDKTLRYRKMMKAKKQFLLSFFVFIPAGAVLASLLGLSDEILFAPLIFLTFLTVALWFNFFFRGFCPWCEGQFYVRSGDVMNVFDIFFKKHCLNCGKPDDEDCI</sequence>
<reference evidence="2 3" key="1">
    <citation type="journal article" date="2012" name="J. Bacteriol.">
        <title>Genome Sequence of the Alkane-Degrading Bacterium Alcanivorax hongdengensis Type Strain A-11-3.</title>
        <authorList>
            <person name="Lai Q."/>
            <person name="Shao Z."/>
        </authorList>
    </citation>
    <scope>NUCLEOTIDE SEQUENCE [LARGE SCALE GENOMIC DNA]</scope>
    <source>
        <strain evidence="2 3">A-11-3</strain>
    </source>
</reference>
<keyword evidence="1" id="KW-0812">Transmembrane</keyword>
<keyword evidence="1" id="KW-1133">Transmembrane helix</keyword>
<feature type="transmembrane region" description="Helical" evidence="1">
    <location>
        <begin position="48"/>
        <end position="68"/>
    </location>
</feature>
<dbReference type="Proteomes" id="UP000010164">
    <property type="component" value="Unassembled WGS sequence"/>
</dbReference>
<dbReference type="RefSeq" id="WP_008927329.1">
    <property type="nucleotide sequence ID" value="NZ_AMRJ01000001.1"/>
</dbReference>